<evidence type="ECO:0000256" key="4">
    <source>
        <dbReference type="ARBA" id="ARBA00022989"/>
    </source>
</evidence>
<evidence type="ECO:0000256" key="7">
    <source>
        <dbReference type="SAM" id="Phobius"/>
    </source>
</evidence>
<feature type="transmembrane region" description="Helical" evidence="7">
    <location>
        <begin position="187"/>
        <end position="209"/>
    </location>
</feature>
<dbReference type="PANTHER" id="PTHR23504:SF8">
    <property type="entry name" value="TRANSPORTER, PUTATIVE (AFU_ORTHOLOGUE AFUA_1G03730)-RELATED"/>
    <property type="match status" value="1"/>
</dbReference>
<protein>
    <recommendedName>
        <fullName evidence="8">Major facilitator superfamily (MFS) profile domain-containing protein</fullName>
    </recommendedName>
</protein>
<evidence type="ECO:0000256" key="3">
    <source>
        <dbReference type="ARBA" id="ARBA00022692"/>
    </source>
</evidence>
<comment type="subcellular location">
    <subcellularLocation>
        <location evidence="1">Membrane</location>
        <topology evidence="1">Multi-pass membrane protein</topology>
    </subcellularLocation>
</comment>
<evidence type="ECO:0000313" key="9">
    <source>
        <dbReference type="EMBL" id="KIW69792.1"/>
    </source>
</evidence>
<evidence type="ECO:0000256" key="6">
    <source>
        <dbReference type="SAM" id="MobiDB-lite"/>
    </source>
</evidence>
<evidence type="ECO:0000259" key="8">
    <source>
        <dbReference type="PROSITE" id="PS50850"/>
    </source>
</evidence>
<feature type="compositionally biased region" description="Polar residues" evidence="6">
    <location>
        <begin position="559"/>
        <end position="575"/>
    </location>
</feature>
<organism evidence="9 10">
    <name type="scientific">Phialophora macrospora</name>
    <dbReference type="NCBI Taxonomy" id="1851006"/>
    <lineage>
        <taxon>Eukaryota</taxon>
        <taxon>Fungi</taxon>
        <taxon>Dikarya</taxon>
        <taxon>Ascomycota</taxon>
        <taxon>Pezizomycotina</taxon>
        <taxon>Eurotiomycetes</taxon>
        <taxon>Chaetothyriomycetidae</taxon>
        <taxon>Chaetothyriales</taxon>
        <taxon>Herpotrichiellaceae</taxon>
        <taxon>Phialophora</taxon>
    </lineage>
</organism>
<feature type="domain" description="Major facilitator superfamily (MFS) profile" evidence="8">
    <location>
        <begin position="15"/>
        <end position="499"/>
    </location>
</feature>
<feature type="transmembrane region" description="Helical" evidence="7">
    <location>
        <begin position="343"/>
        <end position="363"/>
    </location>
</feature>
<dbReference type="HOGENOM" id="CLU_001265_54_5_1"/>
<keyword evidence="5 7" id="KW-0472">Membrane</keyword>
<feature type="transmembrane region" description="Helical" evidence="7">
    <location>
        <begin position="408"/>
        <end position="429"/>
    </location>
</feature>
<dbReference type="CDD" id="cd17330">
    <property type="entry name" value="MFS_SLC46_TetA_like"/>
    <property type="match status" value="1"/>
</dbReference>
<feature type="region of interest" description="Disordered" evidence="6">
    <location>
        <begin position="556"/>
        <end position="575"/>
    </location>
</feature>
<accession>A0A0D2E618</accession>
<feature type="transmembrane region" description="Helical" evidence="7">
    <location>
        <begin position="441"/>
        <end position="464"/>
    </location>
</feature>
<feature type="transmembrane region" description="Helical" evidence="7">
    <location>
        <begin position="85"/>
        <end position="103"/>
    </location>
</feature>
<sequence>MAKGAKRPLQLPKQQLLILAACRLAEPVASTSVYPYIPEMIQSFNVGDDKVAQWAGLMSATFSLSQCLTGVAWGRASDRFGRKPIIIVALTCTMLSSILFGFSKNLAWAFTTRSLQGLSNGNVGIIRTAVAELVPQKELQPRAFSIMPLVWNVGSVFGPSVGGSLVHPVERYPRLFGKIKLLQEYPFALPNLLISILFLCGIMAGFLFFHETLEEKRSQRDYGLVLGKFLTRPCIGRPHHQTTLAETEETEGFLSGMSSEMSTPVSGSHHAIHRLPKSPPGWGDVFSRQSNINLLVYTFLAMHSVAYDQLLAIFMHYPVQSIHAPEVHLPFKFAGGFGIDSKAIGLLFTAYGVFGMIIQFFVFPPFARKYGVLNCLKACCVAFPLAYIATPFTALLPTNSLRQGVMMAIMLVKCFCGIFAFPCSTILLTNSAASLKILGTLNGVATSISALGRAAGPALAGVAFTEGVDIGYVIISWWTLALVAIIGAVPVWFLVEMEGFGDSQDDDDSDDELDIEEDDDDDDDAAAKASAVSSSDAQLRKHVPASVFEDAVEDDRLTPESSFHRPSNPPSRRQSLQLRRVPSPIGLSPGVIPRGARRYSSELGATRSGFGVGGTTYN</sequence>
<dbReference type="SUPFAM" id="SSF103473">
    <property type="entry name" value="MFS general substrate transporter"/>
    <property type="match status" value="1"/>
</dbReference>
<reference evidence="9 10" key="1">
    <citation type="submission" date="2015-01" db="EMBL/GenBank/DDBJ databases">
        <title>The Genome Sequence of Capronia semiimmersa CBS27337.</title>
        <authorList>
            <consortium name="The Broad Institute Genomics Platform"/>
            <person name="Cuomo C."/>
            <person name="de Hoog S."/>
            <person name="Gorbushina A."/>
            <person name="Stielow B."/>
            <person name="Teixiera M."/>
            <person name="Abouelleil A."/>
            <person name="Chapman S.B."/>
            <person name="Priest M."/>
            <person name="Young S.K."/>
            <person name="Wortman J."/>
            <person name="Nusbaum C."/>
            <person name="Birren B."/>
        </authorList>
    </citation>
    <scope>NUCLEOTIDE SEQUENCE [LARGE SCALE GENOMIC DNA]</scope>
    <source>
        <strain evidence="9 10">CBS 27337</strain>
    </source>
</reference>
<dbReference type="InterPro" id="IPR011701">
    <property type="entry name" value="MFS"/>
</dbReference>
<dbReference type="GO" id="GO:0016020">
    <property type="term" value="C:membrane"/>
    <property type="evidence" value="ECO:0007669"/>
    <property type="project" value="UniProtKB-SubCell"/>
</dbReference>
<dbReference type="Pfam" id="PF07690">
    <property type="entry name" value="MFS_1"/>
    <property type="match status" value="1"/>
</dbReference>
<dbReference type="GO" id="GO:0022857">
    <property type="term" value="F:transmembrane transporter activity"/>
    <property type="evidence" value="ECO:0007669"/>
    <property type="project" value="InterPro"/>
</dbReference>
<dbReference type="InterPro" id="IPR036259">
    <property type="entry name" value="MFS_trans_sf"/>
</dbReference>
<feature type="region of interest" description="Disordered" evidence="6">
    <location>
        <begin position="503"/>
        <end position="523"/>
    </location>
</feature>
<dbReference type="AlphaFoldDB" id="A0A0D2E618"/>
<gene>
    <name evidence="9" type="ORF">PV04_02124</name>
</gene>
<dbReference type="PROSITE" id="PS50850">
    <property type="entry name" value="MFS"/>
    <property type="match status" value="1"/>
</dbReference>
<feature type="transmembrane region" description="Helical" evidence="7">
    <location>
        <begin position="470"/>
        <end position="495"/>
    </location>
</feature>
<dbReference type="Gene3D" id="1.20.1250.20">
    <property type="entry name" value="MFS general substrate transporter like domains"/>
    <property type="match status" value="1"/>
</dbReference>
<evidence type="ECO:0000313" key="10">
    <source>
        <dbReference type="Proteomes" id="UP000054266"/>
    </source>
</evidence>
<feature type="transmembrane region" description="Helical" evidence="7">
    <location>
        <begin position="294"/>
        <end position="317"/>
    </location>
</feature>
<dbReference type="PANTHER" id="PTHR23504">
    <property type="entry name" value="MAJOR FACILITATOR SUPERFAMILY DOMAIN-CONTAINING PROTEIN 10"/>
    <property type="match status" value="1"/>
</dbReference>
<proteinExistence type="predicted"/>
<evidence type="ECO:0000256" key="2">
    <source>
        <dbReference type="ARBA" id="ARBA00022448"/>
    </source>
</evidence>
<dbReference type="Proteomes" id="UP000054266">
    <property type="component" value="Unassembled WGS sequence"/>
</dbReference>
<feature type="transmembrane region" description="Helical" evidence="7">
    <location>
        <begin position="375"/>
        <end position="396"/>
    </location>
</feature>
<keyword evidence="3 7" id="KW-0812">Transmembrane</keyword>
<dbReference type="InterPro" id="IPR020846">
    <property type="entry name" value="MFS_dom"/>
</dbReference>
<keyword evidence="4 7" id="KW-1133">Transmembrane helix</keyword>
<evidence type="ECO:0000256" key="5">
    <source>
        <dbReference type="ARBA" id="ARBA00023136"/>
    </source>
</evidence>
<keyword evidence="10" id="KW-1185">Reference proteome</keyword>
<keyword evidence="2" id="KW-0813">Transport</keyword>
<name>A0A0D2E618_9EURO</name>
<dbReference type="EMBL" id="KN846957">
    <property type="protein sequence ID" value="KIW69792.1"/>
    <property type="molecule type" value="Genomic_DNA"/>
</dbReference>
<evidence type="ECO:0000256" key="1">
    <source>
        <dbReference type="ARBA" id="ARBA00004141"/>
    </source>
</evidence>